<dbReference type="EMBL" id="JAKIXB020000018">
    <property type="protein sequence ID" value="KAL1600315.1"/>
    <property type="molecule type" value="Genomic_DNA"/>
</dbReference>
<evidence type="ECO:0000256" key="1">
    <source>
        <dbReference type="ARBA" id="ARBA00006638"/>
    </source>
</evidence>
<dbReference type="NCBIfam" id="TIGR00607">
    <property type="entry name" value="rad52"/>
    <property type="match status" value="1"/>
</dbReference>
<gene>
    <name evidence="6" type="primary">RAD52</name>
    <name evidence="6" type="ORF">SLS59_005942</name>
</gene>
<proteinExistence type="inferred from homology"/>
<keyword evidence="3" id="KW-0233">DNA recombination</keyword>
<evidence type="ECO:0000313" key="7">
    <source>
        <dbReference type="Proteomes" id="UP001521222"/>
    </source>
</evidence>
<keyword evidence="4" id="KW-0234">DNA repair</keyword>
<accession>A0ABR3R798</accession>
<feature type="compositionally biased region" description="Low complexity" evidence="5">
    <location>
        <begin position="361"/>
        <end position="408"/>
    </location>
</feature>
<name>A0ABR3R798_9PLEO</name>
<comment type="similarity">
    <text evidence="1">Belongs to the RAD52 family.</text>
</comment>
<dbReference type="InterPro" id="IPR041247">
    <property type="entry name" value="Rad52_fam"/>
</dbReference>
<comment type="caution">
    <text evidence="6">The sequence shown here is derived from an EMBL/GenBank/DDBJ whole genome shotgun (WGS) entry which is preliminary data.</text>
</comment>
<evidence type="ECO:0000256" key="5">
    <source>
        <dbReference type="SAM" id="MobiDB-lite"/>
    </source>
</evidence>
<keyword evidence="2" id="KW-0227">DNA damage</keyword>
<evidence type="ECO:0000256" key="2">
    <source>
        <dbReference type="ARBA" id="ARBA00022763"/>
    </source>
</evidence>
<organism evidence="6 7">
    <name type="scientific">Nothophoma quercina</name>
    <dbReference type="NCBI Taxonomy" id="749835"/>
    <lineage>
        <taxon>Eukaryota</taxon>
        <taxon>Fungi</taxon>
        <taxon>Dikarya</taxon>
        <taxon>Ascomycota</taxon>
        <taxon>Pezizomycotina</taxon>
        <taxon>Dothideomycetes</taxon>
        <taxon>Pleosporomycetidae</taxon>
        <taxon>Pleosporales</taxon>
        <taxon>Pleosporineae</taxon>
        <taxon>Didymellaceae</taxon>
        <taxon>Nothophoma</taxon>
    </lineage>
</organism>
<dbReference type="PANTHER" id="PTHR12132">
    <property type="entry name" value="DNA REPAIR AND RECOMBINATION PROTEIN RAD52, RAD59"/>
    <property type="match status" value="1"/>
</dbReference>
<feature type="region of interest" description="Disordered" evidence="5">
    <location>
        <begin position="442"/>
        <end position="504"/>
    </location>
</feature>
<keyword evidence="7" id="KW-1185">Reference proteome</keyword>
<reference evidence="6 7" key="1">
    <citation type="submission" date="2024-02" db="EMBL/GenBank/DDBJ databases">
        <title>De novo assembly and annotation of 12 fungi associated with fruit tree decline syndrome in Ontario, Canada.</title>
        <authorList>
            <person name="Sulman M."/>
            <person name="Ellouze W."/>
            <person name="Ilyukhin E."/>
        </authorList>
    </citation>
    <scope>NUCLEOTIDE SEQUENCE [LARGE SCALE GENOMIC DNA]</scope>
    <source>
        <strain evidence="6 7">M97-236</strain>
    </source>
</reference>
<protein>
    <submittedName>
        <fullName evidence="6">DNA repair protein rad52</fullName>
    </submittedName>
</protein>
<dbReference type="Proteomes" id="UP001521222">
    <property type="component" value="Unassembled WGS sequence"/>
</dbReference>
<feature type="compositionally biased region" description="Basic and acidic residues" evidence="5">
    <location>
        <begin position="447"/>
        <end position="470"/>
    </location>
</feature>
<sequence>MPAPGDQWSGGNVKNPFEERVVPNFTAQEIATLQSRLNKQLGPEYISQRPGNGGGRVAYLEGNKAIALANEVFGFNGWSSSLGQVQIDYVDEHQNGKVSLGLSIVVRITLKDGTYHEDIGYGSIENGKGKAASFEKAKKEAATDGLKRSLRTFGNVLGNCLYDKEYLKKVQAMKVKPIKFQEDNLHRHPDFAPPPALQEDQALVKPEPHRTPSRPNQILRTRTDHLTHSTTAESADFDDEFDGNLFDGVEVSEEHGETTFDSASSDNLAPRAIEAPRPGDGANGTNAGRNAPGPNNAPHQRQSAPGGRPQGPPPQQYQQNQGPGRPHINAPNQRGPQTPQQPRPDQARRMPPPTTDIHKAPGPQQPNGQQPQQQPLRQTPPQAQQADQPRPGQQLGGNAAASNNASNPNVAPSVGFVRARAADQVQNLESAAALNSLAFNPHVESPVPKEQRTPGLDHTRSVPIKRKENDNAPIPQPQLGRAANGAGAGLNRPTNFVNPHQDANRRIGMPGGVGYAMSPSANRGAYKPPTRTNPEVSNGLKRERVALQDVSNAGPNSVAAEGGDAKRQRVEVPGAENASVTST</sequence>
<feature type="compositionally biased region" description="Low complexity" evidence="5">
    <location>
        <begin position="316"/>
        <end position="344"/>
    </location>
</feature>
<dbReference type="InterPro" id="IPR042525">
    <property type="entry name" value="Rad52_Rad59_Rad22_sf"/>
</dbReference>
<feature type="compositionally biased region" description="Low complexity" evidence="5">
    <location>
        <begin position="479"/>
        <end position="492"/>
    </location>
</feature>
<dbReference type="InterPro" id="IPR007232">
    <property type="entry name" value="Rad52_Rad59_Rad22"/>
</dbReference>
<feature type="compositionally biased region" description="Low complexity" evidence="5">
    <location>
        <begin position="279"/>
        <end position="307"/>
    </location>
</feature>
<dbReference type="Pfam" id="PF04098">
    <property type="entry name" value="Rad52_Rad22"/>
    <property type="match status" value="1"/>
</dbReference>
<dbReference type="PANTHER" id="PTHR12132:SF1">
    <property type="entry name" value="DNA REPAIR PROTEIN RAD52 HOMOLOG"/>
    <property type="match status" value="1"/>
</dbReference>
<feature type="region of interest" description="Disordered" evidence="5">
    <location>
        <begin position="516"/>
        <end position="583"/>
    </location>
</feature>
<dbReference type="InterPro" id="IPR004585">
    <property type="entry name" value="DNA_recomb/repair_Rad52"/>
</dbReference>
<dbReference type="SUPFAM" id="SSF54768">
    <property type="entry name" value="dsRNA-binding domain-like"/>
    <property type="match status" value="1"/>
</dbReference>
<evidence type="ECO:0000256" key="4">
    <source>
        <dbReference type="ARBA" id="ARBA00023204"/>
    </source>
</evidence>
<dbReference type="Gene3D" id="3.30.390.80">
    <property type="entry name" value="DNA repair protein Rad52/59/22"/>
    <property type="match status" value="1"/>
</dbReference>
<feature type="region of interest" description="Disordered" evidence="5">
    <location>
        <begin position="203"/>
        <end position="408"/>
    </location>
</feature>
<evidence type="ECO:0000256" key="3">
    <source>
        <dbReference type="ARBA" id="ARBA00023172"/>
    </source>
</evidence>
<evidence type="ECO:0000313" key="6">
    <source>
        <dbReference type="EMBL" id="KAL1600315.1"/>
    </source>
</evidence>